<dbReference type="PANTHER" id="PTHR42800">
    <property type="entry name" value="EXOINULINASE INUD (AFU_ORTHOLOGUE AFUA_5G00480)"/>
    <property type="match status" value="1"/>
</dbReference>
<keyword evidence="12" id="KW-0614">Plasmid</keyword>
<evidence type="ECO:0000259" key="10">
    <source>
        <dbReference type="Pfam" id="PF06458"/>
    </source>
</evidence>
<evidence type="ECO:0000256" key="8">
    <source>
        <dbReference type="SAM" id="SignalP"/>
    </source>
</evidence>
<feature type="domain" description="MucBP" evidence="10">
    <location>
        <begin position="913"/>
        <end position="973"/>
    </location>
</feature>
<comment type="similarity">
    <text evidence="1">Belongs to the glycosyl hydrolase 32 family.</text>
</comment>
<dbReference type="AlphaFoldDB" id="A0A1Y0VVU0"/>
<feature type="region of interest" description="Disordered" evidence="6">
    <location>
        <begin position="33"/>
        <end position="176"/>
    </location>
</feature>
<evidence type="ECO:0000259" key="9">
    <source>
        <dbReference type="Pfam" id="PF00251"/>
    </source>
</evidence>
<dbReference type="PANTHER" id="PTHR42800:SF1">
    <property type="entry name" value="EXOINULINASE INUD (AFU_ORTHOLOGUE AFUA_5G00480)"/>
    <property type="match status" value="1"/>
</dbReference>
<feature type="transmembrane region" description="Helical" evidence="7">
    <location>
        <begin position="1056"/>
        <end position="1076"/>
    </location>
</feature>
<dbReference type="GO" id="GO:0005737">
    <property type="term" value="C:cytoplasm"/>
    <property type="evidence" value="ECO:0007669"/>
    <property type="project" value="TreeGrafter"/>
</dbReference>
<organism evidence="12 13">
    <name type="scientific">Pediococcus pentosaceus</name>
    <dbReference type="NCBI Taxonomy" id="1255"/>
    <lineage>
        <taxon>Bacteria</taxon>
        <taxon>Bacillati</taxon>
        <taxon>Bacillota</taxon>
        <taxon>Bacilli</taxon>
        <taxon>Lactobacillales</taxon>
        <taxon>Lactobacillaceae</taxon>
        <taxon>Pediococcus</taxon>
    </lineage>
</organism>
<keyword evidence="7" id="KW-0472">Membrane</keyword>
<dbReference type="Pfam" id="PF00251">
    <property type="entry name" value="Glyco_hydro_32N"/>
    <property type="match status" value="2"/>
</dbReference>
<keyword evidence="7" id="KW-0812">Transmembrane</keyword>
<dbReference type="EMBL" id="CP021471">
    <property type="protein sequence ID" value="ARW18637.1"/>
    <property type="molecule type" value="Genomic_DNA"/>
</dbReference>
<feature type="compositionally biased region" description="Low complexity" evidence="6">
    <location>
        <begin position="77"/>
        <end position="114"/>
    </location>
</feature>
<protein>
    <submittedName>
        <fullName evidence="12">Cell wall protein PRY3</fullName>
    </submittedName>
</protein>
<dbReference type="NCBIfam" id="TIGR03715">
    <property type="entry name" value="KxYKxGKxW"/>
    <property type="match status" value="1"/>
</dbReference>
<dbReference type="Gene3D" id="2.115.10.20">
    <property type="entry name" value="Glycosyl hydrolase domain, family 43"/>
    <property type="match status" value="1"/>
</dbReference>
<dbReference type="InterPro" id="IPR013189">
    <property type="entry name" value="Glyco_hydro_32_C"/>
</dbReference>
<name>A0A1Y0VVU0_PEDPE</name>
<dbReference type="Pfam" id="PF08244">
    <property type="entry name" value="Glyco_hydro_32C"/>
    <property type="match status" value="1"/>
</dbReference>
<gene>
    <name evidence="12" type="ORF">S100892_00031</name>
</gene>
<dbReference type="InterPro" id="IPR013320">
    <property type="entry name" value="ConA-like_dom_sf"/>
</dbReference>
<evidence type="ECO:0000256" key="1">
    <source>
        <dbReference type="ARBA" id="ARBA00009902"/>
    </source>
</evidence>
<feature type="compositionally biased region" description="Polar residues" evidence="6">
    <location>
        <begin position="985"/>
        <end position="1042"/>
    </location>
</feature>
<dbReference type="CDD" id="cd18622">
    <property type="entry name" value="GH32_Inu-like"/>
    <property type="match status" value="1"/>
</dbReference>
<keyword evidence="4" id="KW-0378">Hydrolase</keyword>
<feature type="chain" id="PRO_5039289670" evidence="8">
    <location>
        <begin position="26"/>
        <end position="1083"/>
    </location>
</feature>
<reference evidence="12 13" key="1">
    <citation type="submission" date="2017-05" db="EMBL/GenBank/DDBJ databases">
        <title>Genome sequence of Pediococcus pentosaceus strain SRCM100892.</title>
        <authorList>
            <person name="Cho S.H."/>
        </authorList>
    </citation>
    <scope>NUCLEOTIDE SEQUENCE [LARGE SCALE GENOMIC DNA]</scope>
    <source>
        <strain evidence="12 13">SRCM100892</strain>
        <plasmid evidence="13">Plasmid ppc892-1</plasmid>
    </source>
</reference>
<feature type="domain" description="Glycosyl hydrolase family 32 C-terminal" evidence="11">
    <location>
        <begin position="614"/>
        <end position="760"/>
    </location>
</feature>
<dbReference type="GO" id="GO:0005987">
    <property type="term" value="P:sucrose catabolic process"/>
    <property type="evidence" value="ECO:0007669"/>
    <property type="project" value="TreeGrafter"/>
</dbReference>
<dbReference type="SUPFAM" id="SSF75005">
    <property type="entry name" value="Arabinanase/levansucrase/invertase"/>
    <property type="match status" value="1"/>
</dbReference>
<feature type="domain" description="Glycosyl hydrolase family 32 N-terminal" evidence="9">
    <location>
        <begin position="315"/>
        <end position="581"/>
    </location>
</feature>
<dbReference type="SMART" id="SM00640">
    <property type="entry name" value="Glyco_32"/>
    <property type="match status" value="1"/>
</dbReference>
<feature type="domain" description="MucBP" evidence="10">
    <location>
        <begin position="841"/>
        <end position="903"/>
    </location>
</feature>
<dbReference type="Gene3D" id="3.10.20.320">
    <property type="entry name" value="Putative peptidoglycan bound protein (lpxtg motif)"/>
    <property type="match status" value="3"/>
</dbReference>
<evidence type="ECO:0000256" key="3">
    <source>
        <dbReference type="ARBA" id="ARBA00022737"/>
    </source>
</evidence>
<feature type="compositionally biased region" description="Polar residues" evidence="6">
    <location>
        <begin position="147"/>
        <end position="157"/>
    </location>
</feature>
<dbReference type="SUPFAM" id="SSF49899">
    <property type="entry name" value="Concanavalin A-like lectins/glucanases"/>
    <property type="match status" value="1"/>
</dbReference>
<feature type="signal peptide" evidence="8">
    <location>
        <begin position="1"/>
        <end position="25"/>
    </location>
</feature>
<sequence>MYKSKGMWVFACLSTCLIVSFFNDGQNVSAATSASSSQISQSNTQTSDVTTDESVTQSLSVNDVPTVASSKQVDLPSSSDSEASSSNTASNTASNAASNTASNAASNTASNAASQTDDNKNQVASNSTNNTDVTKPVTTSDSDKAIVNSNTTLPTSDEQAKSSVGQSQTDQSTSSTTIATKAITTIAIDNSAKATTPNISQNDQYDEQYRNQFHYSSNKNWINDPNGLFYDSSTGLYNLYYQYNPKGNQWGNMSWGHAVSKDLINWTQEDVAIPWLENQGWEDFTYTNTTGKLKDYGTVRYIGDPTGDWGTTPHSKAIFSGSIVVDANNVSGLGKGAILAFYTADYEIAARKNDDAEGGLGTWIGVNEIQEQHLAYSLDGGKTFIQYSKDGNAANPQAIIPTSMNQGGDAANFRDPSVIYDAVNKQYYLTVVSGQQALIYKSSNLLDWTYASKIERENDVGNGVWECPSLIPIKVAGTNDTKWVFCVSVQQGAHATGSGMQYYVGNMTADGTWMPESSKTLQDPMTMDSGEDFYAGIPFSNMPDGRTVMLAWQSNWSYTGEAKTTPWYGNMTLPRELNLEKSPDTTDGYLLANTVVKEIANNEEANVIDQKDSNFSISSNDQKVQYDGKQYKISATFSWDESNKPSSVGFKLRVSDDKKYDMLVGYDLTTGLFFVQRLSTGEPNMGAPRDKMNATVNADGSITITVYVDETSIEAFANNGEKSITQNFFMRPENIGDQATNGVYVYSDNGTTNISNLTINPIASIWNSVGKLTEKFVDESDNSIAADVVSSGNIGDPYSTTQKDIAGYTFKEVQGSPKGSFTAQDQTVTYVYTKNPVAGGNVTAKYVDESGNSIATDVVSSGNISDPYSTTQKDIAGYTFKEVQGSPKGSFTAQDQTVTYVYTKNPVAGGKTTAKYVDESGNSIATDVVSSGNISDPYSTTQKDIAGYTFKEVQGTPTGNFTAQDQTVTYVYTKNPVAGGKVTGDTGSIQSKNPSVTGNGSEKPSSDQLGNSSQLNNSAKSGIVNTSTSAGSQSNNDFNSISRLPKTGEDKNEKETISFVGVLLVIVGNLLGLIGIKKHRSSL</sequence>
<feature type="domain" description="Glycosyl hydrolase family 32 N-terminal" evidence="9">
    <location>
        <begin position="214"/>
        <end position="274"/>
    </location>
</feature>
<evidence type="ECO:0000256" key="5">
    <source>
        <dbReference type="ARBA" id="ARBA00023295"/>
    </source>
</evidence>
<feature type="region of interest" description="Disordered" evidence="6">
    <location>
        <begin position="981"/>
        <end position="1051"/>
    </location>
</feature>
<keyword evidence="3" id="KW-0677">Repeat</keyword>
<dbReference type="Gene3D" id="2.60.120.560">
    <property type="entry name" value="Exo-inulinase, domain 1"/>
    <property type="match status" value="1"/>
</dbReference>
<keyword evidence="7" id="KW-1133">Transmembrane helix</keyword>
<dbReference type="InterPro" id="IPR022263">
    <property type="entry name" value="KxYKxGKxW"/>
</dbReference>
<dbReference type="InterPro" id="IPR001362">
    <property type="entry name" value="Glyco_hydro_32"/>
</dbReference>
<feature type="domain" description="MucBP" evidence="10">
    <location>
        <begin position="773"/>
        <end position="833"/>
    </location>
</feature>
<geneLocation type="plasmid" evidence="13">
    <name>ppc892-1</name>
</geneLocation>
<accession>A0A1Y0VVU0</accession>
<dbReference type="InterPro" id="IPR009459">
    <property type="entry name" value="MucBP_dom"/>
</dbReference>
<dbReference type="InterPro" id="IPR013148">
    <property type="entry name" value="Glyco_hydro_32_N"/>
</dbReference>
<evidence type="ECO:0000256" key="6">
    <source>
        <dbReference type="SAM" id="MobiDB-lite"/>
    </source>
</evidence>
<evidence type="ECO:0000256" key="7">
    <source>
        <dbReference type="SAM" id="Phobius"/>
    </source>
</evidence>
<feature type="compositionally biased region" description="Low complexity" evidence="6">
    <location>
        <begin position="33"/>
        <end position="47"/>
    </location>
</feature>
<feature type="compositionally biased region" description="Polar residues" evidence="6">
    <location>
        <begin position="48"/>
        <end position="76"/>
    </location>
</feature>
<evidence type="ECO:0000256" key="4">
    <source>
        <dbReference type="ARBA" id="ARBA00022801"/>
    </source>
</evidence>
<evidence type="ECO:0000256" key="2">
    <source>
        <dbReference type="ARBA" id="ARBA00022729"/>
    </source>
</evidence>
<dbReference type="Proteomes" id="UP000196118">
    <property type="component" value="Plasmid pPC892-1"/>
</dbReference>
<proteinExistence type="inferred from homology"/>
<keyword evidence="2 8" id="KW-0732">Signal</keyword>
<dbReference type="InterPro" id="IPR023296">
    <property type="entry name" value="Glyco_hydro_beta-prop_sf"/>
</dbReference>
<evidence type="ECO:0000259" key="11">
    <source>
        <dbReference type="Pfam" id="PF08244"/>
    </source>
</evidence>
<feature type="compositionally biased region" description="Polar residues" evidence="6">
    <location>
        <begin position="121"/>
        <end position="140"/>
    </location>
</feature>
<dbReference type="GO" id="GO:0004575">
    <property type="term" value="F:sucrose alpha-glucosidase activity"/>
    <property type="evidence" value="ECO:0007669"/>
    <property type="project" value="TreeGrafter"/>
</dbReference>
<dbReference type="Pfam" id="PF06458">
    <property type="entry name" value="MucBP"/>
    <property type="match status" value="3"/>
</dbReference>
<evidence type="ECO:0000313" key="12">
    <source>
        <dbReference type="EMBL" id="ARW18637.1"/>
    </source>
</evidence>
<evidence type="ECO:0000313" key="13">
    <source>
        <dbReference type="Proteomes" id="UP000196118"/>
    </source>
</evidence>
<feature type="compositionally biased region" description="Low complexity" evidence="6">
    <location>
        <begin position="162"/>
        <end position="176"/>
    </location>
</feature>
<keyword evidence="5" id="KW-0326">Glycosidase</keyword>